<dbReference type="InterPro" id="IPR012131">
    <property type="entry name" value="Hstdl_DH"/>
</dbReference>
<dbReference type="InterPro" id="IPR016161">
    <property type="entry name" value="Ald_DH/histidinol_DH"/>
</dbReference>
<proteinExistence type="predicted"/>
<dbReference type="EMBL" id="UINC01114781">
    <property type="protein sequence ID" value="SVC85335.1"/>
    <property type="molecule type" value="Genomic_DNA"/>
</dbReference>
<feature type="non-terminal residue" evidence="5">
    <location>
        <position position="1"/>
    </location>
</feature>
<dbReference type="PANTHER" id="PTHR21256:SF2">
    <property type="entry name" value="HISTIDINE BIOSYNTHESIS TRIFUNCTIONAL PROTEIN"/>
    <property type="match status" value="1"/>
</dbReference>
<dbReference type="GO" id="GO:0046872">
    <property type="term" value="F:metal ion binding"/>
    <property type="evidence" value="ECO:0007669"/>
    <property type="project" value="UniProtKB-KW"/>
</dbReference>
<dbReference type="GO" id="GO:0000105">
    <property type="term" value="P:L-histidine biosynthetic process"/>
    <property type="evidence" value="ECO:0007669"/>
    <property type="project" value="TreeGrafter"/>
</dbReference>
<dbReference type="GO" id="GO:0051287">
    <property type="term" value="F:NAD binding"/>
    <property type="evidence" value="ECO:0007669"/>
    <property type="project" value="InterPro"/>
</dbReference>
<evidence type="ECO:0000256" key="2">
    <source>
        <dbReference type="ARBA" id="ARBA00022723"/>
    </source>
</evidence>
<evidence type="ECO:0000313" key="5">
    <source>
        <dbReference type="EMBL" id="SVC85335.1"/>
    </source>
</evidence>
<dbReference type="Gene3D" id="3.40.50.1980">
    <property type="entry name" value="Nitrogenase molybdenum iron protein domain"/>
    <property type="match status" value="1"/>
</dbReference>
<comment type="cofactor">
    <cofactor evidence="1">
        <name>Zn(2+)</name>
        <dbReference type="ChEBI" id="CHEBI:29105"/>
    </cofactor>
</comment>
<dbReference type="FunFam" id="3.40.50.1980:FF:000001">
    <property type="entry name" value="Histidinol dehydrogenase"/>
    <property type="match status" value="1"/>
</dbReference>
<reference evidence="5" key="1">
    <citation type="submission" date="2018-05" db="EMBL/GenBank/DDBJ databases">
        <authorList>
            <person name="Lanie J.A."/>
            <person name="Ng W.-L."/>
            <person name="Kazmierczak K.M."/>
            <person name="Andrzejewski T.M."/>
            <person name="Davidsen T.M."/>
            <person name="Wayne K.J."/>
            <person name="Tettelin H."/>
            <person name="Glass J.I."/>
            <person name="Rusch D."/>
            <person name="Podicherti R."/>
            <person name="Tsui H.-C.T."/>
            <person name="Winkler M.E."/>
        </authorList>
    </citation>
    <scope>NUCLEOTIDE SEQUENCE</scope>
</reference>
<sequence>TDSQDFSSKVLSSIEKFMRKIPKQEIIKKSLDNFGIVVILDDLNNAPEIIDIIAPEHLHLQNESYGVIFNKIQNAGGIFLGEYSSEAFGDYIVGTNHILPTSGSARFSSALGVLDFMKRSSYVEMSKNSAYQLENYVSQMAAIENLDGHKLSVKIRQKQKK</sequence>
<keyword evidence="4" id="KW-0560">Oxidoreductase</keyword>
<evidence type="ECO:0008006" key="6">
    <source>
        <dbReference type="Google" id="ProtNLM"/>
    </source>
</evidence>
<gene>
    <name evidence="5" type="ORF">METZ01_LOCUS338189</name>
</gene>
<dbReference type="PANTHER" id="PTHR21256">
    <property type="entry name" value="HISTIDINOL DEHYDROGENASE HDH"/>
    <property type="match status" value="1"/>
</dbReference>
<evidence type="ECO:0000256" key="1">
    <source>
        <dbReference type="ARBA" id="ARBA00001947"/>
    </source>
</evidence>
<name>A0A382QKB9_9ZZZZ</name>
<dbReference type="PRINTS" id="PR00083">
    <property type="entry name" value="HOLDHDRGNASE"/>
</dbReference>
<keyword evidence="2" id="KW-0479">Metal-binding</keyword>
<dbReference type="GO" id="GO:0004399">
    <property type="term" value="F:histidinol dehydrogenase activity"/>
    <property type="evidence" value="ECO:0007669"/>
    <property type="project" value="UniProtKB-ARBA"/>
</dbReference>
<dbReference type="Gene3D" id="1.20.5.1300">
    <property type="match status" value="1"/>
</dbReference>
<dbReference type="SUPFAM" id="SSF53720">
    <property type="entry name" value="ALDH-like"/>
    <property type="match status" value="1"/>
</dbReference>
<dbReference type="AlphaFoldDB" id="A0A382QKB9"/>
<organism evidence="5">
    <name type="scientific">marine metagenome</name>
    <dbReference type="NCBI Taxonomy" id="408172"/>
    <lineage>
        <taxon>unclassified sequences</taxon>
        <taxon>metagenomes</taxon>
        <taxon>ecological metagenomes</taxon>
    </lineage>
</organism>
<evidence type="ECO:0000256" key="4">
    <source>
        <dbReference type="ARBA" id="ARBA00023002"/>
    </source>
</evidence>
<evidence type="ECO:0000256" key="3">
    <source>
        <dbReference type="ARBA" id="ARBA00022833"/>
    </source>
</evidence>
<dbReference type="GO" id="GO:0005829">
    <property type="term" value="C:cytosol"/>
    <property type="evidence" value="ECO:0007669"/>
    <property type="project" value="TreeGrafter"/>
</dbReference>
<dbReference type="Pfam" id="PF00815">
    <property type="entry name" value="Histidinol_dh"/>
    <property type="match status" value="1"/>
</dbReference>
<accession>A0A382QKB9</accession>
<protein>
    <recommendedName>
        <fullName evidence="6">Histidinol dehydrogenase</fullName>
    </recommendedName>
</protein>
<keyword evidence="3" id="KW-0862">Zinc</keyword>